<evidence type="ECO:0000259" key="5">
    <source>
        <dbReference type="PROSITE" id="PS51350"/>
    </source>
</evidence>
<dbReference type="EMBL" id="PKLZ01000003">
    <property type="protein sequence ID" value="PLW82905.1"/>
    <property type="molecule type" value="Genomic_DNA"/>
</dbReference>
<gene>
    <name evidence="6" type="ORF">CWI75_05540</name>
</gene>
<dbReference type="InterPro" id="IPR035895">
    <property type="entry name" value="HPr-like_sf"/>
</dbReference>
<dbReference type="SUPFAM" id="SSF55594">
    <property type="entry name" value="HPr-like"/>
    <property type="match status" value="1"/>
</dbReference>
<dbReference type="NCBIfam" id="TIGR01003">
    <property type="entry name" value="PTS_HPr_family"/>
    <property type="match status" value="1"/>
</dbReference>
<dbReference type="RefSeq" id="WP_101520505.1">
    <property type="nucleotide sequence ID" value="NZ_PKLZ01000003.1"/>
</dbReference>
<dbReference type="Pfam" id="PF00381">
    <property type="entry name" value="PTS-HPr"/>
    <property type="match status" value="1"/>
</dbReference>
<dbReference type="GO" id="GO:0005737">
    <property type="term" value="C:cytoplasm"/>
    <property type="evidence" value="ECO:0007669"/>
    <property type="project" value="UniProtKB-SubCell"/>
</dbReference>
<dbReference type="GO" id="GO:0009401">
    <property type="term" value="P:phosphoenolpyruvate-dependent sugar phosphotransferase system"/>
    <property type="evidence" value="ECO:0007669"/>
    <property type="project" value="UniProtKB-KW"/>
</dbReference>
<name>A0A2N5Y3D5_9GAMM</name>
<dbReference type="AlphaFoldDB" id="A0A2N5Y3D5"/>
<organism evidence="6 7">
    <name type="scientific">Kineobactrum sediminis</name>
    <dbReference type="NCBI Taxonomy" id="1905677"/>
    <lineage>
        <taxon>Bacteria</taxon>
        <taxon>Pseudomonadati</taxon>
        <taxon>Pseudomonadota</taxon>
        <taxon>Gammaproteobacteria</taxon>
        <taxon>Cellvibrionales</taxon>
        <taxon>Halieaceae</taxon>
        <taxon>Kineobactrum</taxon>
    </lineage>
</organism>
<accession>A0A2N5Y3D5</accession>
<keyword evidence="4" id="KW-0598">Phosphotransferase system</keyword>
<comment type="subcellular location">
    <subcellularLocation>
        <location evidence="1">Cytoplasm</location>
    </subcellularLocation>
</comment>
<sequence>MIETQVTIINKLGLHARAAAKFVGCASGFSSSIKAGRDGKLVDGKSIMSVMMLAAGQGTTLDLHIQGEDEQEALAALLTLVADRFDEDE</sequence>
<dbReference type="Proteomes" id="UP000234845">
    <property type="component" value="Unassembled WGS sequence"/>
</dbReference>
<dbReference type="Gene3D" id="3.30.1340.10">
    <property type="entry name" value="HPr-like"/>
    <property type="match status" value="1"/>
</dbReference>
<feature type="domain" description="HPr" evidence="5">
    <location>
        <begin position="1"/>
        <end position="88"/>
    </location>
</feature>
<evidence type="ECO:0000256" key="2">
    <source>
        <dbReference type="ARBA" id="ARBA00010736"/>
    </source>
</evidence>
<keyword evidence="3" id="KW-0963">Cytoplasm</keyword>
<dbReference type="OrthoDB" id="9798965at2"/>
<evidence type="ECO:0000313" key="7">
    <source>
        <dbReference type="Proteomes" id="UP000234845"/>
    </source>
</evidence>
<dbReference type="PANTHER" id="PTHR33705">
    <property type="entry name" value="PHOSPHOCARRIER PROTEIN HPR"/>
    <property type="match status" value="1"/>
</dbReference>
<evidence type="ECO:0000256" key="1">
    <source>
        <dbReference type="ARBA" id="ARBA00004496"/>
    </source>
</evidence>
<proteinExistence type="inferred from homology"/>
<dbReference type="PANTHER" id="PTHR33705:SF2">
    <property type="entry name" value="PHOSPHOCARRIER PROTEIN NPR"/>
    <property type="match status" value="1"/>
</dbReference>
<reference evidence="7" key="1">
    <citation type="submission" date="2017-11" db="EMBL/GenBank/DDBJ databases">
        <title>The draft genome sequence of Chromatocurvus sp. F02.</title>
        <authorList>
            <person name="Du Z.-J."/>
            <person name="Chang Y.-Q."/>
        </authorList>
    </citation>
    <scope>NUCLEOTIDE SEQUENCE [LARGE SCALE GENOMIC DNA]</scope>
    <source>
        <strain evidence="7">F02</strain>
    </source>
</reference>
<comment type="similarity">
    <text evidence="2">Belongs to the HPr family.</text>
</comment>
<dbReference type="InterPro" id="IPR001020">
    <property type="entry name" value="PTS_HPr_His_P_site"/>
</dbReference>
<dbReference type="InterPro" id="IPR000032">
    <property type="entry name" value="HPr-like"/>
</dbReference>
<dbReference type="PROSITE" id="PS00589">
    <property type="entry name" value="PTS_HPR_SER"/>
    <property type="match status" value="1"/>
</dbReference>
<dbReference type="InterPro" id="IPR002114">
    <property type="entry name" value="PTS_HPr_Ser_P_site"/>
</dbReference>
<evidence type="ECO:0000256" key="4">
    <source>
        <dbReference type="ARBA" id="ARBA00022683"/>
    </source>
</evidence>
<dbReference type="PROSITE" id="PS00369">
    <property type="entry name" value="PTS_HPR_HIS"/>
    <property type="match status" value="1"/>
</dbReference>
<evidence type="ECO:0000313" key="6">
    <source>
        <dbReference type="EMBL" id="PLW82905.1"/>
    </source>
</evidence>
<dbReference type="CDD" id="cd00367">
    <property type="entry name" value="PTS-HPr_like"/>
    <property type="match status" value="1"/>
</dbReference>
<protein>
    <submittedName>
        <fullName evidence="6">HPr family phosphocarrier protein</fullName>
    </submittedName>
</protein>
<evidence type="ECO:0000256" key="3">
    <source>
        <dbReference type="ARBA" id="ARBA00022490"/>
    </source>
</evidence>
<comment type="caution">
    <text evidence="6">The sequence shown here is derived from an EMBL/GenBank/DDBJ whole genome shotgun (WGS) entry which is preliminary data.</text>
</comment>
<dbReference type="PROSITE" id="PS51350">
    <property type="entry name" value="PTS_HPR_DOM"/>
    <property type="match status" value="1"/>
</dbReference>
<dbReference type="PRINTS" id="PR00107">
    <property type="entry name" value="PHOSPHOCPHPR"/>
</dbReference>
<dbReference type="InterPro" id="IPR050399">
    <property type="entry name" value="HPr"/>
</dbReference>
<keyword evidence="7" id="KW-1185">Reference proteome</keyword>